<reference evidence="3 4" key="1">
    <citation type="submission" date="2020-08" db="EMBL/GenBank/DDBJ databases">
        <title>Acidobacteriota in marine sediments use diverse sulfur dissimilation pathways.</title>
        <authorList>
            <person name="Wasmund K."/>
        </authorList>
    </citation>
    <scope>NUCLEOTIDE SEQUENCE [LARGE SCALE GENOMIC DNA]</scope>
    <source>
        <strain evidence="3">MAG AM4</strain>
    </source>
</reference>
<dbReference type="Gene3D" id="3.40.50.1820">
    <property type="entry name" value="alpha/beta hydrolase"/>
    <property type="match status" value="1"/>
</dbReference>
<keyword evidence="1 3" id="KW-0378">Hydrolase</keyword>
<dbReference type="InterPro" id="IPR050266">
    <property type="entry name" value="AB_hydrolase_sf"/>
</dbReference>
<dbReference type="GO" id="GO:0016020">
    <property type="term" value="C:membrane"/>
    <property type="evidence" value="ECO:0007669"/>
    <property type="project" value="TreeGrafter"/>
</dbReference>
<dbReference type="PANTHER" id="PTHR43798:SF31">
    <property type="entry name" value="AB HYDROLASE SUPERFAMILY PROTEIN YCLE"/>
    <property type="match status" value="1"/>
</dbReference>
<accession>A0A8J6XZ07</accession>
<evidence type="ECO:0000256" key="1">
    <source>
        <dbReference type="ARBA" id="ARBA00022801"/>
    </source>
</evidence>
<dbReference type="InterPro" id="IPR029058">
    <property type="entry name" value="AB_hydrolase_fold"/>
</dbReference>
<feature type="domain" description="AB hydrolase-1" evidence="2">
    <location>
        <begin position="37"/>
        <end position="261"/>
    </location>
</feature>
<dbReference type="EMBL" id="JACXWD010000019">
    <property type="protein sequence ID" value="MBD3867945.1"/>
    <property type="molecule type" value="Genomic_DNA"/>
</dbReference>
<dbReference type="PANTHER" id="PTHR43798">
    <property type="entry name" value="MONOACYLGLYCEROL LIPASE"/>
    <property type="match status" value="1"/>
</dbReference>
<dbReference type="Pfam" id="PF12697">
    <property type="entry name" value="Abhydrolase_6"/>
    <property type="match status" value="1"/>
</dbReference>
<protein>
    <submittedName>
        <fullName evidence="3">Alpha/beta hydrolase</fullName>
    </submittedName>
</protein>
<organism evidence="3 4">
    <name type="scientific">Candidatus Polarisedimenticola svalbardensis</name>
    <dbReference type="NCBI Taxonomy" id="2886004"/>
    <lineage>
        <taxon>Bacteria</taxon>
        <taxon>Pseudomonadati</taxon>
        <taxon>Acidobacteriota</taxon>
        <taxon>Candidatus Polarisedimenticolia</taxon>
        <taxon>Candidatus Polarisedimenticolales</taxon>
        <taxon>Candidatus Polarisedimenticolaceae</taxon>
        <taxon>Candidatus Polarisedimenticola</taxon>
    </lineage>
</organism>
<name>A0A8J6XZ07_9BACT</name>
<dbReference type="Proteomes" id="UP000648239">
    <property type="component" value="Unassembled WGS sequence"/>
</dbReference>
<dbReference type="InterPro" id="IPR000073">
    <property type="entry name" value="AB_hydrolase_1"/>
</dbReference>
<gene>
    <name evidence="3" type="ORF">IFK94_07465</name>
</gene>
<evidence type="ECO:0000313" key="3">
    <source>
        <dbReference type="EMBL" id="MBD3867945.1"/>
    </source>
</evidence>
<dbReference type="GO" id="GO:0016787">
    <property type="term" value="F:hydrolase activity"/>
    <property type="evidence" value="ECO:0007669"/>
    <property type="project" value="UniProtKB-KW"/>
</dbReference>
<evidence type="ECO:0000259" key="2">
    <source>
        <dbReference type="Pfam" id="PF12697"/>
    </source>
</evidence>
<dbReference type="AlphaFoldDB" id="A0A8J6XZ07"/>
<sequence>MPNQLHLNRPDPAVISAGGVSLSVRRFGRGDRRLMMFHGGPGLDHQILLPLADRLAKHYQVWLPDLPGHGGSMKQGEALPGVESLRRRMSSWLAGLARDGIGPDLLCGHSLGAWLARDLVRLGAVSPEALVLLSPPSRAARSEPSSSDTELGRAREEWLRYLQIEVPGPMSDRFRQAALDTLVVPPSRYIRLLRTLRRVFMNRPDPFAPGCPVLVLVGEMDRTTTPEQAREIARCTGGARLHHLPSCGHFPWAQDAGPTADAILAFFRSSGTGT</sequence>
<evidence type="ECO:0000313" key="4">
    <source>
        <dbReference type="Proteomes" id="UP000648239"/>
    </source>
</evidence>
<proteinExistence type="predicted"/>
<dbReference type="SUPFAM" id="SSF53474">
    <property type="entry name" value="alpha/beta-Hydrolases"/>
    <property type="match status" value="1"/>
</dbReference>
<comment type="caution">
    <text evidence="3">The sequence shown here is derived from an EMBL/GenBank/DDBJ whole genome shotgun (WGS) entry which is preliminary data.</text>
</comment>